<dbReference type="Gene3D" id="3.40.630.30">
    <property type="match status" value="1"/>
</dbReference>
<feature type="domain" description="N-acetyltransferase" evidence="3">
    <location>
        <begin position="13"/>
        <end position="150"/>
    </location>
</feature>
<evidence type="ECO:0000313" key="5">
    <source>
        <dbReference type="Proteomes" id="UP000614460"/>
    </source>
</evidence>
<dbReference type="InterPro" id="IPR016181">
    <property type="entry name" value="Acyl_CoA_acyltransferase"/>
</dbReference>
<sequence length="151" mass="17659">MHTENFEIIKYSDTYKQQVLTVWEKSVLATHDFLTPTDFKEIKELVNTINFNDFQVFCLVKGKIISGFIAVADKKVEMLFLDPGYFGQGLGQKLLNFAVKELNADKVDVNEQNTRALKFYQKFGFEIFERTDKDEQGRNYPLLRMKLVDQQ</sequence>
<protein>
    <submittedName>
        <fullName evidence="4">Acetyltransferase</fullName>
    </submittedName>
</protein>
<comment type="caution">
    <text evidence="4">The sequence shown here is derived from an EMBL/GenBank/DDBJ whole genome shotgun (WGS) entry which is preliminary data.</text>
</comment>
<name>A0A8H9FZG8_9SPHI</name>
<evidence type="ECO:0000256" key="1">
    <source>
        <dbReference type="ARBA" id="ARBA00022679"/>
    </source>
</evidence>
<keyword evidence="1" id="KW-0808">Transferase</keyword>
<dbReference type="EMBL" id="BMKM01000003">
    <property type="protein sequence ID" value="GGE21579.1"/>
    <property type="molecule type" value="Genomic_DNA"/>
</dbReference>
<dbReference type="AlphaFoldDB" id="A0A8H9FZG8"/>
<keyword evidence="2" id="KW-0012">Acyltransferase</keyword>
<organism evidence="4 5">
    <name type="scientific">Sphingobacterium cellulitidis</name>
    <dbReference type="NCBI Taxonomy" id="1768011"/>
    <lineage>
        <taxon>Bacteria</taxon>
        <taxon>Pseudomonadati</taxon>
        <taxon>Bacteroidota</taxon>
        <taxon>Sphingobacteriia</taxon>
        <taxon>Sphingobacteriales</taxon>
        <taxon>Sphingobacteriaceae</taxon>
        <taxon>Sphingobacterium</taxon>
    </lineage>
</organism>
<dbReference type="PROSITE" id="PS51186">
    <property type="entry name" value="GNAT"/>
    <property type="match status" value="1"/>
</dbReference>
<reference evidence="4" key="2">
    <citation type="submission" date="2020-09" db="EMBL/GenBank/DDBJ databases">
        <authorList>
            <person name="Sun Q."/>
            <person name="Zhou Y."/>
        </authorList>
    </citation>
    <scope>NUCLEOTIDE SEQUENCE</scope>
    <source>
        <strain evidence="4">CGMCC 1.15966</strain>
    </source>
</reference>
<dbReference type="PANTHER" id="PTHR43800:SF1">
    <property type="entry name" value="PEPTIDYL-LYSINE N-ACETYLTRANSFERASE YJAB"/>
    <property type="match status" value="1"/>
</dbReference>
<dbReference type="InterPro" id="IPR000182">
    <property type="entry name" value="GNAT_dom"/>
</dbReference>
<evidence type="ECO:0000313" key="4">
    <source>
        <dbReference type="EMBL" id="GGE21579.1"/>
    </source>
</evidence>
<evidence type="ECO:0000256" key="2">
    <source>
        <dbReference type="ARBA" id="ARBA00023315"/>
    </source>
</evidence>
<dbReference type="GO" id="GO:0016747">
    <property type="term" value="F:acyltransferase activity, transferring groups other than amino-acyl groups"/>
    <property type="evidence" value="ECO:0007669"/>
    <property type="project" value="InterPro"/>
</dbReference>
<dbReference type="SUPFAM" id="SSF55729">
    <property type="entry name" value="Acyl-CoA N-acyltransferases (Nat)"/>
    <property type="match status" value="1"/>
</dbReference>
<dbReference type="Pfam" id="PF13673">
    <property type="entry name" value="Acetyltransf_10"/>
    <property type="match status" value="1"/>
</dbReference>
<reference evidence="4" key="1">
    <citation type="journal article" date="2014" name="Int. J. Syst. Evol. Microbiol.">
        <title>Complete genome sequence of Corynebacterium casei LMG S-19264T (=DSM 44701T), isolated from a smear-ripened cheese.</title>
        <authorList>
            <consortium name="US DOE Joint Genome Institute (JGI-PGF)"/>
            <person name="Walter F."/>
            <person name="Albersmeier A."/>
            <person name="Kalinowski J."/>
            <person name="Ruckert C."/>
        </authorList>
    </citation>
    <scope>NUCLEOTIDE SEQUENCE</scope>
    <source>
        <strain evidence="4">CGMCC 1.15966</strain>
    </source>
</reference>
<dbReference type="PANTHER" id="PTHR43800">
    <property type="entry name" value="PEPTIDYL-LYSINE N-ACETYLTRANSFERASE YJAB"/>
    <property type="match status" value="1"/>
</dbReference>
<proteinExistence type="predicted"/>
<dbReference type="Proteomes" id="UP000614460">
    <property type="component" value="Unassembled WGS sequence"/>
</dbReference>
<accession>A0A8H9FZG8</accession>
<evidence type="ECO:0000259" key="3">
    <source>
        <dbReference type="PROSITE" id="PS51186"/>
    </source>
</evidence>
<dbReference type="CDD" id="cd04301">
    <property type="entry name" value="NAT_SF"/>
    <property type="match status" value="1"/>
</dbReference>
<gene>
    <name evidence="4" type="ORF">GCM10011516_19030</name>
</gene>
<keyword evidence="5" id="KW-1185">Reference proteome</keyword>